<evidence type="ECO:0000313" key="3">
    <source>
        <dbReference type="Proteomes" id="UP000185911"/>
    </source>
</evidence>
<dbReference type="PANTHER" id="PTHR35004">
    <property type="entry name" value="TRANSPOSASE RV3428C-RELATED"/>
    <property type="match status" value="1"/>
</dbReference>
<dbReference type="InterPro" id="IPR001584">
    <property type="entry name" value="Integrase_cat-core"/>
</dbReference>
<proteinExistence type="predicted"/>
<feature type="domain" description="Integrase catalytic" evidence="1">
    <location>
        <begin position="2"/>
        <end position="120"/>
    </location>
</feature>
<dbReference type="AlphaFoldDB" id="A0A1Q8YI90"/>
<dbReference type="Proteomes" id="UP000185911">
    <property type="component" value="Unassembled WGS sequence"/>
</dbReference>
<dbReference type="PANTHER" id="PTHR35004:SF8">
    <property type="entry name" value="TRANSPOSASE RV3428C-RELATED"/>
    <property type="match status" value="1"/>
</dbReference>
<protein>
    <submittedName>
        <fullName evidence="2">Mobile element protein</fullName>
    </submittedName>
</protein>
<dbReference type="STRING" id="81479.RA876_18290"/>
<keyword evidence="3" id="KW-1185">Reference proteome</keyword>
<organism evidence="2 3">
    <name type="scientific">Rhodoferax antarcticus ANT.BR</name>
    <dbReference type="NCBI Taxonomy" id="1111071"/>
    <lineage>
        <taxon>Bacteria</taxon>
        <taxon>Pseudomonadati</taxon>
        <taxon>Pseudomonadota</taxon>
        <taxon>Betaproteobacteria</taxon>
        <taxon>Burkholderiales</taxon>
        <taxon>Comamonadaceae</taxon>
        <taxon>Rhodoferax</taxon>
    </lineage>
</organism>
<evidence type="ECO:0000259" key="1">
    <source>
        <dbReference type="PROSITE" id="PS50994"/>
    </source>
</evidence>
<dbReference type="EMBL" id="MSYM01000007">
    <property type="protein sequence ID" value="OLP07781.1"/>
    <property type="molecule type" value="Genomic_DNA"/>
</dbReference>
<dbReference type="PROSITE" id="PS50994">
    <property type="entry name" value="INTEGRASE"/>
    <property type="match status" value="1"/>
</dbReference>
<sequence>MRQIHKAGEKLFVDFAGPTIGLTDGSRAHIFVSSMGASGYTFALACDAEKTADWIEGMTGALHHMGCVCALIVPDNPRAVIAVPDRYEPRVNDSVLDFARHYGLSVLPARPICPQDKAKA</sequence>
<gene>
    <name evidence="2" type="ORF">BLL52_0877</name>
</gene>
<reference evidence="2 3" key="1">
    <citation type="submission" date="2017-01" db="EMBL/GenBank/DDBJ databases">
        <title>Genome sequence of Rhodoferax antarcticus ANT.BR, a psychrophilic purple nonsulfur bacterium from an Antarctic microbial mat.</title>
        <authorList>
            <person name="Baker J."/>
            <person name="Riester C."/>
            <person name="Skinner B."/>
            <person name="Newell A."/>
            <person name="Swingley W."/>
            <person name="Madigan M."/>
            <person name="Jung D."/>
            <person name="Asao M."/>
            <person name="Chen M."/>
            <person name="Loughlin P."/>
            <person name="Pan H."/>
            <person name="Lin S."/>
            <person name="Li N."/>
            <person name="Shaw J."/>
            <person name="Prado M."/>
            <person name="Sherman C."/>
            <person name="Li X."/>
            <person name="Tang J."/>
            <person name="Blankenship R."/>
            <person name="Zhao T."/>
            <person name="Touchman J."/>
            <person name="Sattley M."/>
        </authorList>
    </citation>
    <scope>NUCLEOTIDE SEQUENCE [LARGE SCALE GENOMIC DNA]</scope>
    <source>
        <strain evidence="2 3">ANT.BR</strain>
    </source>
</reference>
<accession>A0A1Q8YI90</accession>
<comment type="caution">
    <text evidence="2">The sequence shown here is derived from an EMBL/GenBank/DDBJ whole genome shotgun (WGS) entry which is preliminary data.</text>
</comment>
<name>A0A1Q8YI90_9BURK</name>
<dbReference type="GO" id="GO:0015074">
    <property type="term" value="P:DNA integration"/>
    <property type="evidence" value="ECO:0007669"/>
    <property type="project" value="InterPro"/>
</dbReference>
<evidence type="ECO:0000313" key="2">
    <source>
        <dbReference type="EMBL" id="OLP07781.1"/>
    </source>
</evidence>